<dbReference type="InterPro" id="IPR021054">
    <property type="entry name" value="Cell_wall_mannoprotein_1"/>
</dbReference>
<dbReference type="GO" id="GO:0005576">
    <property type="term" value="C:extracellular region"/>
    <property type="evidence" value="ECO:0007669"/>
    <property type="project" value="TreeGrafter"/>
</dbReference>
<keyword evidence="2" id="KW-0732">Signal</keyword>
<dbReference type="STRING" id="708197.A0A166PW23"/>
<feature type="chain" id="PRO_5007878433" evidence="2">
    <location>
        <begin position="20"/>
        <end position="239"/>
    </location>
</feature>
<feature type="signal peptide" evidence="2">
    <location>
        <begin position="1"/>
        <end position="19"/>
    </location>
</feature>
<dbReference type="AlphaFoldDB" id="A0A166PW23"/>
<evidence type="ECO:0000256" key="1">
    <source>
        <dbReference type="SAM" id="MobiDB-lite"/>
    </source>
</evidence>
<protein>
    <submittedName>
        <fullName evidence="3">Cell wall protein</fullName>
    </submittedName>
</protein>
<sequence length="239" mass="25009">MHTQSLILGLLGQAVLLAAIPLKPKAAIERRDNLDIIEMALDPVFSSLRSIDAAVLALDGTPTTANNLLAVSQQNQVIVNQAILNVRASGDLSASKSLKLRQTTDSLAAQTKTTLGDLVARKPILDKLGVSNVALQTLQQQQISSLSLSDALAEKVPKAGQKKAAEDKGNLQSILSQAVAAYSVPAAPMVPAGAIPPPVIPIAAPPPQLISPAGSKDKKRKKKAKANRHDVDALAEEEV</sequence>
<feature type="compositionally biased region" description="Basic residues" evidence="1">
    <location>
        <begin position="217"/>
        <end position="226"/>
    </location>
</feature>
<name>A0A166PW23_9PEZI</name>
<dbReference type="Gene3D" id="1.20.1280.140">
    <property type="match status" value="1"/>
</dbReference>
<dbReference type="PANTHER" id="PTHR38123">
    <property type="entry name" value="CELL WALL SERINE-THREONINE-RICH GALACTOMANNOPROTEIN MP1 (AFU_ORTHOLOGUE AFUA_4G03240)"/>
    <property type="match status" value="1"/>
</dbReference>
<keyword evidence="4" id="KW-1185">Reference proteome</keyword>
<comment type="caution">
    <text evidence="3">The sequence shown here is derived from an EMBL/GenBank/DDBJ whole genome shotgun (WGS) entry which is preliminary data.</text>
</comment>
<dbReference type="OrthoDB" id="2422134at2759"/>
<accession>A0A166PW23</accession>
<feature type="region of interest" description="Disordered" evidence="1">
    <location>
        <begin position="203"/>
        <end position="239"/>
    </location>
</feature>
<dbReference type="Proteomes" id="UP000076552">
    <property type="component" value="Unassembled WGS sequence"/>
</dbReference>
<organism evidence="3 4">
    <name type="scientific">Colletotrichum tofieldiae</name>
    <dbReference type="NCBI Taxonomy" id="708197"/>
    <lineage>
        <taxon>Eukaryota</taxon>
        <taxon>Fungi</taxon>
        <taxon>Dikarya</taxon>
        <taxon>Ascomycota</taxon>
        <taxon>Pezizomycotina</taxon>
        <taxon>Sordariomycetes</taxon>
        <taxon>Hypocreomycetidae</taxon>
        <taxon>Glomerellales</taxon>
        <taxon>Glomerellaceae</taxon>
        <taxon>Colletotrichum</taxon>
        <taxon>Colletotrichum spaethianum species complex</taxon>
    </lineage>
</organism>
<dbReference type="PANTHER" id="PTHR38123:SF1">
    <property type="entry name" value="HYDROPHOBIC SURFACE BINDING PROTEIN"/>
    <property type="match status" value="1"/>
</dbReference>
<gene>
    <name evidence="3" type="ORF">CT0861_07229</name>
</gene>
<proteinExistence type="predicted"/>
<dbReference type="Pfam" id="PF12296">
    <property type="entry name" value="HsbA"/>
    <property type="match status" value="1"/>
</dbReference>
<evidence type="ECO:0000313" key="3">
    <source>
        <dbReference type="EMBL" id="KZL67231.1"/>
    </source>
</evidence>
<evidence type="ECO:0000256" key="2">
    <source>
        <dbReference type="SAM" id="SignalP"/>
    </source>
</evidence>
<reference evidence="3 4" key="1">
    <citation type="submission" date="2015-06" db="EMBL/GenBank/DDBJ databases">
        <title>Survival trade-offs in plant roots during colonization by closely related pathogenic and mutualistic fungi.</title>
        <authorList>
            <person name="Hacquard S."/>
            <person name="Kracher B."/>
            <person name="Hiruma K."/>
            <person name="Weinman A."/>
            <person name="Muench P."/>
            <person name="Garrido Oter R."/>
            <person name="Ver Loren van Themaat E."/>
            <person name="Dallerey J.-F."/>
            <person name="Damm U."/>
            <person name="Henrissat B."/>
            <person name="Lespinet O."/>
            <person name="Thon M."/>
            <person name="Kemen E."/>
            <person name="McHardy A.C."/>
            <person name="Schulze-Lefert P."/>
            <person name="O'Connell R.J."/>
        </authorList>
    </citation>
    <scope>NUCLEOTIDE SEQUENCE [LARGE SCALE GENOMIC DNA]</scope>
    <source>
        <strain evidence="3 4">0861</strain>
    </source>
</reference>
<dbReference type="EMBL" id="LFIV01000149">
    <property type="protein sequence ID" value="KZL67231.1"/>
    <property type="molecule type" value="Genomic_DNA"/>
</dbReference>
<evidence type="ECO:0000313" key="4">
    <source>
        <dbReference type="Proteomes" id="UP000076552"/>
    </source>
</evidence>